<keyword evidence="6 7" id="KW-0472">Membrane</keyword>
<dbReference type="PANTHER" id="PTHR33508">
    <property type="entry name" value="UPF0056 MEMBRANE PROTEIN YHCE"/>
    <property type="match status" value="1"/>
</dbReference>
<dbReference type="EMBL" id="LNKT01000051">
    <property type="protein sequence ID" value="KYJ86031.1"/>
    <property type="molecule type" value="Genomic_DNA"/>
</dbReference>
<evidence type="ECO:0000313" key="9">
    <source>
        <dbReference type="Proteomes" id="UP000075359"/>
    </source>
</evidence>
<dbReference type="AlphaFoldDB" id="A0A151CET4"/>
<gene>
    <name evidence="8" type="ORF">AS592_00055</name>
</gene>
<protein>
    <recommendedName>
        <fullName evidence="7">UPF0056 membrane protein</fullName>
    </recommendedName>
</protein>
<dbReference type="Pfam" id="PF01914">
    <property type="entry name" value="MarC"/>
    <property type="match status" value="1"/>
</dbReference>
<evidence type="ECO:0000256" key="7">
    <source>
        <dbReference type="RuleBase" id="RU362048"/>
    </source>
</evidence>
<comment type="caution">
    <text evidence="8">The sequence shown here is derived from an EMBL/GenBank/DDBJ whole genome shotgun (WGS) entry which is preliminary data.</text>
</comment>
<feature type="transmembrane region" description="Helical" evidence="7">
    <location>
        <begin position="64"/>
        <end position="85"/>
    </location>
</feature>
<dbReference type="InterPro" id="IPR002771">
    <property type="entry name" value="Multi_antbiot-R_MarC"/>
</dbReference>
<evidence type="ECO:0000256" key="4">
    <source>
        <dbReference type="ARBA" id="ARBA00022692"/>
    </source>
</evidence>
<evidence type="ECO:0000256" key="3">
    <source>
        <dbReference type="ARBA" id="ARBA00022475"/>
    </source>
</evidence>
<keyword evidence="5 7" id="KW-1133">Transmembrane helix</keyword>
<evidence type="ECO:0000313" key="8">
    <source>
        <dbReference type="EMBL" id="KYJ86031.1"/>
    </source>
</evidence>
<evidence type="ECO:0000256" key="1">
    <source>
        <dbReference type="ARBA" id="ARBA00004651"/>
    </source>
</evidence>
<name>A0A151CET4_9BACT</name>
<evidence type="ECO:0000256" key="2">
    <source>
        <dbReference type="ARBA" id="ARBA00009784"/>
    </source>
</evidence>
<keyword evidence="4 7" id="KW-0812">Transmembrane</keyword>
<dbReference type="GO" id="GO:0005886">
    <property type="term" value="C:plasma membrane"/>
    <property type="evidence" value="ECO:0007669"/>
    <property type="project" value="UniProtKB-SubCell"/>
</dbReference>
<feature type="transmembrane region" description="Helical" evidence="7">
    <location>
        <begin position="20"/>
        <end position="44"/>
    </location>
</feature>
<comment type="similarity">
    <text evidence="2 7">Belongs to the UPF0056 (MarC) family.</text>
</comment>
<feature type="non-terminal residue" evidence="8">
    <location>
        <position position="1"/>
    </location>
</feature>
<sequence length="134" mass="14629">FIAALVTFFAGDALLNLMGINIFSIKIFGGLILLHMAFQMLQAYPPKTKHTKEERDAAVEKEDISVIPIGIPILFGPAAFTTVLIFKEESHGVFQEASLFAALTITALVVYFVLKNAAYLAQRMGPTGINVTVR</sequence>
<organism evidence="8 9">
    <name type="scientific">Sulfurovum riftiae</name>
    <dbReference type="NCBI Taxonomy" id="1630136"/>
    <lineage>
        <taxon>Bacteria</taxon>
        <taxon>Pseudomonadati</taxon>
        <taxon>Campylobacterota</taxon>
        <taxon>Epsilonproteobacteria</taxon>
        <taxon>Campylobacterales</taxon>
        <taxon>Sulfurovaceae</taxon>
        <taxon>Sulfurovum</taxon>
    </lineage>
</organism>
<proteinExistence type="inferred from homology"/>
<keyword evidence="3" id="KW-1003">Cell membrane</keyword>
<feature type="transmembrane region" description="Helical" evidence="7">
    <location>
        <begin position="97"/>
        <end position="114"/>
    </location>
</feature>
<dbReference type="PANTHER" id="PTHR33508:SF1">
    <property type="entry name" value="UPF0056 MEMBRANE PROTEIN YHCE"/>
    <property type="match status" value="1"/>
</dbReference>
<evidence type="ECO:0000256" key="5">
    <source>
        <dbReference type="ARBA" id="ARBA00022989"/>
    </source>
</evidence>
<dbReference type="Proteomes" id="UP000075359">
    <property type="component" value="Unassembled WGS sequence"/>
</dbReference>
<reference evidence="8 9" key="1">
    <citation type="submission" date="2015-11" db="EMBL/GenBank/DDBJ databases">
        <title>Draft genome of Sulfurovum riftiae 1812E, a member of the Epsilonproteobacteria isolated from the tube of the deep-sea hydrothermal vent tubewom Riftia pachyptila.</title>
        <authorList>
            <person name="Vetriani C."/>
            <person name="Giovannelli D."/>
        </authorList>
    </citation>
    <scope>NUCLEOTIDE SEQUENCE [LARGE SCALE GENOMIC DNA]</scope>
    <source>
        <strain evidence="8 9">1812E</strain>
    </source>
</reference>
<comment type="caution">
    <text evidence="7">Lacks conserved residue(s) required for the propagation of feature annotation.</text>
</comment>
<feature type="non-terminal residue" evidence="8">
    <location>
        <position position="134"/>
    </location>
</feature>
<evidence type="ECO:0000256" key="6">
    <source>
        <dbReference type="ARBA" id="ARBA00023136"/>
    </source>
</evidence>
<accession>A0A151CET4</accession>
<keyword evidence="9" id="KW-1185">Reference proteome</keyword>
<comment type="subcellular location">
    <subcellularLocation>
        <location evidence="1 7">Cell membrane</location>
        <topology evidence="1 7">Multi-pass membrane protein</topology>
    </subcellularLocation>
</comment>
<dbReference type="OrthoDB" id="21094at2"/>
<dbReference type="RefSeq" id="WP_067331731.1">
    <property type="nucleotide sequence ID" value="NZ_LNKT01000051.1"/>
</dbReference>